<dbReference type="Proteomes" id="UP001358417">
    <property type="component" value="Unassembled WGS sequence"/>
</dbReference>
<keyword evidence="6" id="KW-1185">Reference proteome</keyword>
<dbReference type="PANTHER" id="PTHR31465:SF15">
    <property type="entry name" value="LIPID TRANSPORTER ATNI-RELATED"/>
    <property type="match status" value="1"/>
</dbReference>
<sequence length="108" mass="12206">MAGLRIIFRLAEYSQGLDSNVPNHEAYQYCLDSLPMLVASVLLNIVHPARIMPGKASDIPSRKERKTTGMLYKFDPMQREQSVGDRELERVETAYKHVSPELGSKTRG</sequence>
<name>A0AAV9N7M2_9EURO</name>
<dbReference type="Pfam" id="PF04479">
    <property type="entry name" value="RTA1"/>
    <property type="match status" value="1"/>
</dbReference>
<comment type="subcellular location">
    <subcellularLocation>
        <location evidence="1">Membrane</location>
        <topology evidence="1">Multi-pass membrane protein</topology>
    </subcellularLocation>
</comment>
<evidence type="ECO:0000313" key="5">
    <source>
        <dbReference type="EMBL" id="KAK5051004.1"/>
    </source>
</evidence>
<evidence type="ECO:0000256" key="3">
    <source>
        <dbReference type="ARBA" id="ARBA00022989"/>
    </source>
</evidence>
<dbReference type="InterPro" id="IPR007568">
    <property type="entry name" value="RTA1"/>
</dbReference>
<keyword evidence="3" id="KW-1133">Transmembrane helix</keyword>
<evidence type="ECO:0000256" key="4">
    <source>
        <dbReference type="ARBA" id="ARBA00023136"/>
    </source>
</evidence>
<dbReference type="EMBL" id="JAVRRD010000016">
    <property type="protein sequence ID" value="KAK5051004.1"/>
    <property type="molecule type" value="Genomic_DNA"/>
</dbReference>
<protein>
    <submittedName>
        <fullName evidence="5">Uncharacterized protein</fullName>
    </submittedName>
</protein>
<dbReference type="PANTHER" id="PTHR31465">
    <property type="entry name" value="PROTEIN RTA1-RELATED"/>
    <property type="match status" value="1"/>
</dbReference>
<organism evidence="5 6">
    <name type="scientific">Exophiala bonariae</name>
    <dbReference type="NCBI Taxonomy" id="1690606"/>
    <lineage>
        <taxon>Eukaryota</taxon>
        <taxon>Fungi</taxon>
        <taxon>Dikarya</taxon>
        <taxon>Ascomycota</taxon>
        <taxon>Pezizomycotina</taxon>
        <taxon>Eurotiomycetes</taxon>
        <taxon>Chaetothyriomycetidae</taxon>
        <taxon>Chaetothyriales</taxon>
        <taxon>Herpotrichiellaceae</taxon>
        <taxon>Exophiala</taxon>
    </lineage>
</organism>
<dbReference type="GeneID" id="89971750"/>
<dbReference type="RefSeq" id="XP_064705504.1">
    <property type="nucleotide sequence ID" value="XM_064847151.1"/>
</dbReference>
<dbReference type="GO" id="GO:0016020">
    <property type="term" value="C:membrane"/>
    <property type="evidence" value="ECO:0007669"/>
    <property type="project" value="UniProtKB-SubCell"/>
</dbReference>
<gene>
    <name evidence="5" type="ORF">LTR84_003563</name>
</gene>
<dbReference type="AlphaFoldDB" id="A0AAV9N7M2"/>
<evidence type="ECO:0000256" key="2">
    <source>
        <dbReference type="ARBA" id="ARBA00022692"/>
    </source>
</evidence>
<accession>A0AAV9N7M2</accession>
<keyword evidence="2" id="KW-0812">Transmembrane</keyword>
<comment type="caution">
    <text evidence="5">The sequence shown here is derived from an EMBL/GenBank/DDBJ whole genome shotgun (WGS) entry which is preliminary data.</text>
</comment>
<evidence type="ECO:0000313" key="6">
    <source>
        <dbReference type="Proteomes" id="UP001358417"/>
    </source>
</evidence>
<keyword evidence="4" id="KW-0472">Membrane</keyword>
<reference evidence="5 6" key="1">
    <citation type="submission" date="2023-08" db="EMBL/GenBank/DDBJ databases">
        <title>Black Yeasts Isolated from many extreme environments.</title>
        <authorList>
            <person name="Coleine C."/>
            <person name="Stajich J.E."/>
            <person name="Selbmann L."/>
        </authorList>
    </citation>
    <scope>NUCLEOTIDE SEQUENCE [LARGE SCALE GENOMIC DNA]</scope>
    <source>
        <strain evidence="5 6">CCFEE 5792</strain>
    </source>
</reference>
<evidence type="ECO:0000256" key="1">
    <source>
        <dbReference type="ARBA" id="ARBA00004141"/>
    </source>
</evidence>
<proteinExistence type="predicted"/>